<dbReference type="Gene3D" id="3.30.70.100">
    <property type="match status" value="1"/>
</dbReference>
<dbReference type="InterPro" id="IPR020936">
    <property type="entry name" value="TrhO"/>
</dbReference>
<dbReference type="InterPro" id="IPR036873">
    <property type="entry name" value="Rhodanese-like_dom_sf"/>
</dbReference>
<dbReference type="PANTHER" id="PTHR43268:SF3">
    <property type="entry name" value="RHODANESE-LIKE DOMAIN-CONTAINING PROTEIN 7-RELATED"/>
    <property type="match status" value="1"/>
</dbReference>
<reference evidence="3 4" key="1">
    <citation type="journal article" date="2024" name="Nat. Commun.">
        <title>Phylogenomics reveals the evolutionary origins of lichenization in chlorophyte algae.</title>
        <authorList>
            <person name="Puginier C."/>
            <person name="Libourel C."/>
            <person name="Otte J."/>
            <person name="Skaloud P."/>
            <person name="Haon M."/>
            <person name="Grisel S."/>
            <person name="Petersen M."/>
            <person name="Berrin J.G."/>
            <person name="Delaux P.M."/>
            <person name="Dal Grande F."/>
            <person name="Keller J."/>
        </authorList>
    </citation>
    <scope>NUCLEOTIDE SEQUENCE [LARGE SCALE GENOMIC DNA]</scope>
    <source>
        <strain evidence="3 4">SAG 2145</strain>
    </source>
</reference>
<dbReference type="SMART" id="SM00450">
    <property type="entry name" value="RHOD"/>
    <property type="match status" value="1"/>
</dbReference>
<evidence type="ECO:0000259" key="2">
    <source>
        <dbReference type="PROSITE" id="PS50206"/>
    </source>
</evidence>
<proteinExistence type="predicted"/>
<dbReference type="Pfam" id="PF00581">
    <property type="entry name" value="Rhodanese"/>
    <property type="match status" value="1"/>
</dbReference>
<gene>
    <name evidence="3" type="ORF">WJX74_004463</name>
</gene>
<dbReference type="InterPro" id="IPR001763">
    <property type="entry name" value="Rhodanese-like_dom"/>
</dbReference>
<dbReference type="Pfam" id="PF17773">
    <property type="entry name" value="UPF0176_N"/>
    <property type="match status" value="1"/>
</dbReference>
<dbReference type="Gene3D" id="3.40.250.10">
    <property type="entry name" value="Rhodanese-like domain"/>
    <property type="match status" value="1"/>
</dbReference>
<dbReference type="InterPro" id="IPR022111">
    <property type="entry name" value="Rhodanese_C"/>
</dbReference>
<evidence type="ECO:0000256" key="1">
    <source>
        <dbReference type="SAM" id="MobiDB-lite"/>
    </source>
</evidence>
<dbReference type="Proteomes" id="UP001438707">
    <property type="component" value="Unassembled WGS sequence"/>
</dbReference>
<dbReference type="InterPro" id="IPR040503">
    <property type="entry name" value="TRHO_N"/>
</dbReference>
<name>A0AAW1SBI2_9CHLO</name>
<dbReference type="AlphaFoldDB" id="A0AAW1SBI2"/>
<evidence type="ECO:0000313" key="4">
    <source>
        <dbReference type="Proteomes" id="UP001438707"/>
    </source>
</evidence>
<feature type="compositionally biased region" description="Polar residues" evidence="1">
    <location>
        <begin position="299"/>
        <end position="312"/>
    </location>
</feature>
<keyword evidence="4" id="KW-1185">Reference proteome</keyword>
<feature type="compositionally biased region" description="Polar residues" evidence="1">
    <location>
        <begin position="255"/>
        <end position="266"/>
    </location>
</feature>
<sequence>MLQSLTFKSISSLTLRPDGKDLAAPSCSLLGFDKSVSAIRGFETTPALSHPLRLCSRSCHGISHVQRHHSLPLSTLLVAGPTSRMNATSTAASLSFDLKHTENLLSSFRVVNFYHLVDVDDPEQVVREHQQQLQGKDVCGRIYISAQGINAQLSGPAKDAETYAAWVEMQTLFQGLKWTSAPANGHQFPRLRLRTKKNLVQLSGGTLRLPITSAEARATPLQPQEWREMLRAAVPARSPSGGALRSADQCVGMHHSSSNRPQQPWQEVQAAELASQKSSSLSIAASLDDLNCSPGQVAEDSTVNSSRNSSGDNHPIARSASRPIVLDVRNGYEWDAGHFEGAARPQEDQFNQTPAQEEDGAGALPAHLEGVPKDTPIMMYCTGGIRCDIYSTHLRQQGFEQLYTLEGGVQRYLNQLGSDNWDGSLFVFDGRLAIPPDSGDAARGSLPAAQGCALCGSPAQLPHLNCSNVDCNRLFLACPSCQVEMQGCCCSACKASPRTLRPPKETGHYSTYSTYLGYGESGGGGMPFRTEHARQRRLEKRNAQRQKLRQRFAAVAAKQLAKKQLAREAMEQRMVKATPQMQESQNLDDERYARLKELRQKLASSRASKGASLHV</sequence>
<comment type="caution">
    <text evidence="3">The sequence shown here is derived from an EMBL/GenBank/DDBJ whole genome shotgun (WGS) entry which is preliminary data.</text>
</comment>
<protein>
    <recommendedName>
        <fullName evidence="2">Rhodanese domain-containing protein</fullName>
    </recommendedName>
</protein>
<dbReference type="PANTHER" id="PTHR43268">
    <property type="entry name" value="THIOSULFATE SULFURTRANSFERASE/RHODANESE-LIKE DOMAIN-CONTAINING PROTEIN 2"/>
    <property type="match status" value="1"/>
</dbReference>
<dbReference type="SUPFAM" id="SSF52821">
    <property type="entry name" value="Rhodanese/Cell cycle control phosphatase"/>
    <property type="match status" value="1"/>
</dbReference>
<dbReference type="EMBL" id="JALJOS010000002">
    <property type="protein sequence ID" value="KAK9842921.1"/>
    <property type="molecule type" value="Genomic_DNA"/>
</dbReference>
<feature type="region of interest" description="Disordered" evidence="1">
    <location>
        <begin position="294"/>
        <end position="322"/>
    </location>
</feature>
<organism evidence="3 4">
    <name type="scientific">Apatococcus lobatus</name>
    <dbReference type="NCBI Taxonomy" id="904363"/>
    <lineage>
        <taxon>Eukaryota</taxon>
        <taxon>Viridiplantae</taxon>
        <taxon>Chlorophyta</taxon>
        <taxon>core chlorophytes</taxon>
        <taxon>Trebouxiophyceae</taxon>
        <taxon>Chlorellales</taxon>
        <taxon>Chlorellaceae</taxon>
        <taxon>Apatococcus</taxon>
    </lineage>
</organism>
<dbReference type="PROSITE" id="PS50206">
    <property type="entry name" value="RHODANESE_3"/>
    <property type="match status" value="1"/>
</dbReference>
<feature type="region of interest" description="Disordered" evidence="1">
    <location>
        <begin position="236"/>
        <end position="273"/>
    </location>
</feature>
<feature type="domain" description="Rhodanese" evidence="2">
    <location>
        <begin position="319"/>
        <end position="421"/>
    </location>
</feature>
<evidence type="ECO:0000313" key="3">
    <source>
        <dbReference type="EMBL" id="KAK9842921.1"/>
    </source>
</evidence>
<dbReference type="Pfam" id="PF12368">
    <property type="entry name" value="Rhodanese_C"/>
    <property type="match status" value="1"/>
</dbReference>
<accession>A0AAW1SBI2</accession>